<protein>
    <recommendedName>
        <fullName evidence="9">RanBP2-type domain-containing protein</fullName>
    </recommendedName>
</protein>
<feature type="compositionally biased region" description="Polar residues" evidence="8">
    <location>
        <begin position="630"/>
        <end position="648"/>
    </location>
</feature>
<accession>A0A9P6EBJ2</accession>
<dbReference type="Proteomes" id="UP000807306">
    <property type="component" value="Unassembled WGS sequence"/>
</dbReference>
<proteinExistence type="predicted"/>
<dbReference type="GO" id="GO:0006355">
    <property type="term" value="P:regulation of DNA-templated transcription"/>
    <property type="evidence" value="ECO:0007669"/>
    <property type="project" value="InterPro"/>
</dbReference>
<dbReference type="InterPro" id="IPR001876">
    <property type="entry name" value="Znf_RanBP2"/>
</dbReference>
<evidence type="ECO:0000256" key="7">
    <source>
        <dbReference type="PROSITE-ProRule" id="PRU00322"/>
    </source>
</evidence>
<evidence type="ECO:0000256" key="2">
    <source>
        <dbReference type="ARBA" id="ARBA00022723"/>
    </source>
</evidence>
<evidence type="ECO:0000313" key="10">
    <source>
        <dbReference type="EMBL" id="KAF9526042.1"/>
    </source>
</evidence>
<dbReference type="GO" id="GO:0005634">
    <property type="term" value="C:nucleus"/>
    <property type="evidence" value="ECO:0007669"/>
    <property type="project" value="UniProtKB-SubCell"/>
</dbReference>
<evidence type="ECO:0000256" key="1">
    <source>
        <dbReference type="ARBA" id="ARBA00004123"/>
    </source>
</evidence>
<feature type="compositionally biased region" description="Low complexity" evidence="8">
    <location>
        <begin position="605"/>
        <end position="616"/>
    </location>
</feature>
<name>A0A9P6EBJ2_9AGAR</name>
<dbReference type="InterPro" id="IPR036443">
    <property type="entry name" value="Znf_RanBP2_sf"/>
</dbReference>
<sequence>MSFYWSTMGGSPTMTPAVPEHTFKPPTDAHTGHLRPTVDSTPTQIYREPRPIVLIDPSILQDRMSTIDLTTLTTSGAGMRGPSVSPAASCTPSLASDSSYSSESSGWSCRPIGNAQTSWPQSSFYSDKVGESAHDVSSTGNVNNERRRFLSSSFTSSQMADSSSSNAEYTLSSNPPNPKTSFRLGDWICPSPSCAAHNFGRNLSCIGCGCPRSANPPTSQVAPNPSASRPTLSSPRFTVGPTHPTTYYSSGPTPPQQHLAIPQQHQTALGNVGYPHPPSSPFHPSPSPSPTTLPHLSLQQHKPPHPLLTPSGRAFAVGGKVQNVSSDPLNPCIMYWPDNEALPDQGQIRPSGLVGTPQPPILNTGNRGPISHQPGDWICQKCNYLNWRRRKVCQTCLPYAEGNGDSISAAVQAERIALLTNVLSQTRLDSNNCSNLPVHFQHSQHQVSRSHSHTPPQLHERRSFIDISTPSHPHLSHSPSHAHSMNKPVHRARSHYALGQQYNTSHPHISQHTGYLTPSPIYQTPQPQRQPSPLLYSTGPDLLRRGVSPAVGMTVGNGSSLGIFNSGSFTGQQRAFDIVNAGLHVQAPAPAPLLPSFLQDMVQSPALSPTSTTASSVELSSAEENDELASPTSSEGHSLSNPLKNGTAQVHGEVESFKEIKGSVLPRSRGGSGSSSSASSSSMMGDNLANIWRLDGDETKSFSPGFALPGVKLTVPLSLPVPVGAERKKPRAGL</sequence>
<feature type="compositionally biased region" description="Basic and acidic residues" evidence="8">
    <location>
        <begin position="652"/>
        <end position="661"/>
    </location>
</feature>
<evidence type="ECO:0000256" key="5">
    <source>
        <dbReference type="ARBA" id="ARBA00022884"/>
    </source>
</evidence>
<feature type="compositionally biased region" description="Pro residues" evidence="8">
    <location>
        <begin position="275"/>
        <end position="291"/>
    </location>
</feature>
<reference evidence="10" key="1">
    <citation type="submission" date="2020-11" db="EMBL/GenBank/DDBJ databases">
        <authorList>
            <consortium name="DOE Joint Genome Institute"/>
            <person name="Ahrendt S."/>
            <person name="Riley R."/>
            <person name="Andreopoulos W."/>
            <person name="Labutti K."/>
            <person name="Pangilinan J."/>
            <person name="Ruiz-Duenas F.J."/>
            <person name="Barrasa J.M."/>
            <person name="Sanchez-Garcia M."/>
            <person name="Camarero S."/>
            <person name="Miyauchi S."/>
            <person name="Serrano A."/>
            <person name="Linde D."/>
            <person name="Babiker R."/>
            <person name="Drula E."/>
            <person name="Ayuso-Fernandez I."/>
            <person name="Pacheco R."/>
            <person name="Padilla G."/>
            <person name="Ferreira P."/>
            <person name="Barriuso J."/>
            <person name="Kellner H."/>
            <person name="Castanera R."/>
            <person name="Alfaro M."/>
            <person name="Ramirez L."/>
            <person name="Pisabarro A.G."/>
            <person name="Kuo A."/>
            <person name="Tritt A."/>
            <person name="Lipzen A."/>
            <person name="He G."/>
            <person name="Yan M."/>
            <person name="Ng V."/>
            <person name="Cullen D."/>
            <person name="Martin F."/>
            <person name="Rosso M.-N."/>
            <person name="Henrissat B."/>
            <person name="Hibbett D."/>
            <person name="Martinez A.T."/>
            <person name="Grigoriev I.V."/>
        </authorList>
    </citation>
    <scope>NUCLEOTIDE SEQUENCE</scope>
    <source>
        <strain evidence="10">CBS 506.95</strain>
    </source>
</reference>
<dbReference type="SMART" id="SM00547">
    <property type="entry name" value="ZnF_RBZ"/>
    <property type="match status" value="2"/>
</dbReference>
<evidence type="ECO:0000256" key="6">
    <source>
        <dbReference type="ARBA" id="ARBA00023242"/>
    </source>
</evidence>
<feature type="region of interest" description="Disordered" evidence="8">
    <location>
        <begin position="215"/>
        <end position="304"/>
    </location>
</feature>
<dbReference type="GO" id="GO:0003723">
    <property type="term" value="F:RNA binding"/>
    <property type="evidence" value="ECO:0007669"/>
    <property type="project" value="UniProtKB-KW"/>
</dbReference>
<evidence type="ECO:0000259" key="9">
    <source>
        <dbReference type="PROSITE" id="PS50199"/>
    </source>
</evidence>
<keyword evidence="3 7" id="KW-0863">Zinc-finger</keyword>
<feature type="region of interest" description="Disordered" evidence="8">
    <location>
        <begin position="605"/>
        <end position="684"/>
    </location>
</feature>
<dbReference type="GO" id="GO:0008270">
    <property type="term" value="F:zinc ion binding"/>
    <property type="evidence" value="ECO:0007669"/>
    <property type="project" value="UniProtKB-KW"/>
</dbReference>
<feature type="compositionally biased region" description="Polar residues" evidence="8">
    <location>
        <begin position="215"/>
        <end position="236"/>
    </location>
</feature>
<comment type="caution">
    <text evidence="10">The sequence shown here is derived from an EMBL/GenBank/DDBJ whole genome shotgun (WGS) entry which is preliminary data.</text>
</comment>
<evidence type="ECO:0000256" key="3">
    <source>
        <dbReference type="ARBA" id="ARBA00022771"/>
    </source>
</evidence>
<dbReference type="PANTHER" id="PTHR23238">
    <property type="entry name" value="RNA BINDING PROTEIN"/>
    <property type="match status" value="1"/>
</dbReference>
<evidence type="ECO:0000313" key="11">
    <source>
        <dbReference type="Proteomes" id="UP000807306"/>
    </source>
</evidence>
<feature type="compositionally biased region" description="Low complexity" evidence="8">
    <location>
        <begin position="674"/>
        <end position="684"/>
    </location>
</feature>
<dbReference type="PROSITE" id="PS01358">
    <property type="entry name" value="ZF_RANBP2_1"/>
    <property type="match status" value="2"/>
</dbReference>
<comment type="subcellular location">
    <subcellularLocation>
        <location evidence="1">Nucleus</location>
    </subcellularLocation>
</comment>
<dbReference type="EMBL" id="MU157876">
    <property type="protein sequence ID" value="KAF9526042.1"/>
    <property type="molecule type" value="Genomic_DNA"/>
</dbReference>
<keyword evidence="4" id="KW-0862">Zinc</keyword>
<keyword evidence="11" id="KW-1185">Reference proteome</keyword>
<dbReference type="SUPFAM" id="SSF90209">
    <property type="entry name" value="Ran binding protein zinc finger-like"/>
    <property type="match status" value="2"/>
</dbReference>
<feature type="compositionally biased region" description="Low complexity" evidence="8">
    <location>
        <begin position="241"/>
        <end position="251"/>
    </location>
</feature>
<dbReference type="Gene3D" id="4.10.1060.10">
    <property type="entry name" value="Zinc finger, RanBP2-type"/>
    <property type="match status" value="2"/>
</dbReference>
<dbReference type="OrthoDB" id="448399at2759"/>
<feature type="region of interest" description="Disordered" evidence="8">
    <location>
        <begin position="76"/>
        <end position="95"/>
    </location>
</feature>
<evidence type="ECO:0000256" key="8">
    <source>
        <dbReference type="SAM" id="MobiDB-lite"/>
    </source>
</evidence>
<feature type="compositionally biased region" description="Low complexity" evidence="8">
    <location>
        <begin position="152"/>
        <end position="165"/>
    </location>
</feature>
<keyword evidence="6" id="KW-0539">Nucleus</keyword>
<dbReference type="InterPro" id="IPR034870">
    <property type="entry name" value="TET_fam"/>
</dbReference>
<organism evidence="10 11">
    <name type="scientific">Crepidotus variabilis</name>
    <dbReference type="NCBI Taxonomy" id="179855"/>
    <lineage>
        <taxon>Eukaryota</taxon>
        <taxon>Fungi</taxon>
        <taxon>Dikarya</taxon>
        <taxon>Basidiomycota</taxon>
        <taxon>Agaricomycotina</taxon>
        <taxon>Agaricomycetes</taxon>
        <taxon>Agaricomycetidae</taxon>
        <taxon>Agaricales</taxon>
        <taxon>Agaricineae</taxon>
        <taxon>Crepidotaceae</taxon>
        <taxon>Crepidotus</taxon>
    </lineage>
</organism>
<feature type="domain" description="RanBP2-type" evidence="9">
    <location>
        <begin position="183"/>
        <end position="214"/>
    </location>
</feature>
<keyword evidence="5" id="KW-0694">RNA-binding</keyword>
<feature type="region of interest" description="Disordered" evidence="8">
    <location>
        <begin position="152"/>
        <end position="174"/>
    </location>
</feature>
<keyword evidence="2" id="KW-0479">Metal-binding</keyword>
<dbReference type="AlphaFoldDB" id="A0A9P6EBJ2"/>
<evidence type="ECO:0000256" key="4">
    <source>
        <dbReference type="ARBA" id="ARBA00022833"/>
    </source>
</evidence>
<gene>
    <name evidence="10" type="ORF">CPB83DRAFT_505590</name>
</gene>
<dbReference type="PROSITE" id="PS50199">
    <property type="entry name" value="ZF_RANBP2_2"/>
    <property type="match status" value="1"/>
</dbReference>